<gene>
    <name evidence="1" type="primary">URA2_1</name>
    <name evidence="1" type="ORF">LPJ66_002257</name>
</gene>
<proteinExistence type="predicted"/>
<dbReference type="Proteomes" id="UP001150581">
    <property type="component" value="Unassembled WGS sequence"/>
</dbReference>
<evidence type="ECO:0000313" key="2">
    <source>
        <dbReference type="Proteomes" id="UP001150581"/>
    </source>
</evidence>
<sequence>MLSRHSGKSPFYIKHELNIRQFLHEDFYFYFAITQEIHTIIMQLGRCLPLLARRFMAAIFCEPSSHISSLFQAVMLRLGSQVVSIINAGDGIGEHLLQAMLDAFTIREVLGTVSSLIITLASELCNGYTVHSLACVLAQYKKVTSDYVSPPSLTIPKSIKGDVALNAPCVMQNKLTTLTDNVLVNTDVLYITCMQKEHFDFLEE</sequence>
<reference evidence="1" key="1">
    <citation type="submission" date="2022-07" db="EMBL/GenBank/DDBJ databases">
        <title>Phylogenomic reconstructions and comparative analyses of Kickxellomycotina fungi.</title>
        <authorList>
            <person name="Reynolds N.K."/>
            <person name="Stajich J.E."/>
            <person name="Barry K."/>
            <person name="Grigoriev I.V."/>
            <person name="Crous P."/>
            <person name="Smith M.E."/>
        </authorList>
    </citation>
    <scope>NUCLEOTIDE SEQUENCE</scope>
    <source>
        <strain evidence="1">Benny 63K</strain>
    </source>
</reference>
<dbReference type="EMBL" id="JANBPG010000171">
    <property type="protein sequence ID" value="KAJ1899208.1"/>
    <property type="molecule type" value="Genomic_DNA"/>
</dbReference>
<protein>
    <submittedName>
        <fullName evidence="1">Carbamoyl-phosphate synthase</fullName>
    </submittedName>
</protein>
<keyword evidence="2" id="KW-1185">Reference proteome</keyword>
<evidence type="ECO:0000313" key="1">
    <source>
        <dbReference type="EMBL" id="KAJ1899208.1"/>
    </source>
</evidence>
<name>A0ACC1IR78_9FUNG</name>
<accession>A0ACC1IR78</accession>
<comment type="caution">
    <text evidence="1">The sequence shown here is derived from an EMBL/GenBank/DDBJ whole genome shotgun (WGS) entry which is preliminary data.</text>
</comment>
<organism evidence="1 2">
    <name type="scientific">Kickxella alabastrina</name>
    <dbReference type="NCBI Taxonomy" id="61397"/>
    <lineage>
        <taxon>Eukaryota</taxon>
        <taxon>Fungi</taxon>
        <taxon>Fungi incertae sedis</taxon>
        <taxon>Zoopagomycota</taxon>
        <taxon>Kickxellomycotina</taxon>
        <taxon>Kickxellomycetes</taxon>
        <taxon>Kickxellales</taxon>
        <taxon>Kickxellaceae</taxon>
        <taxon>Kickxella</taxon>
    </lineage>
</organism>